<evidence type="ECO:0000259" key="2">
    <source>
        <dbReference type="Pfam" id="PF02481"/>
    </source>
</evidence>
<organism evidence="4 5">
    <name type="scientific">Candidatus Yanofskybacteria bacterium RIFCSPLOWO2_01_FULL_49_17</name>
    <dbReference type="NCBI Taxonomy" id="1802700"/>
    <lineage>
        <taxon>Bacteria</taxon>
        <taxon>Candidatus Yanofskyibacteriota</taxon>
    </lineage>
</organism>
<dbReference type="PANTHER" id="PTHR43022">
    <property type="entry name" value="PROTEIN SMF"/>
    <property type="match status" value="1"/>
</dbReference>
<dbReference type="GO" id="GO:0009294">
    <property type="term" value="P:DNA-mediated transformation"/>
    <property type="evidence" value="ECO:0007669"/>
    <property type="project" value="InterPro"/>
</dbReference>
<sequence length="305" mass="33103">MPQNIREIKFGDKDFPKILKEIPSPPKLIRVWSKDGGLPNLGSRDPSGSREPRFLSIVGTRRCSAYGEEILRKLIADLTPYGFGTVSGMAIGIDTIVAKASLENKIPTIAVLGSGLGREAFYPPRNWRLAEEIVERGGAIISEYENDFKATLWTFPQRNRVISGLSPATLVVEAPEKSGALITARFALEQNRDVLAIPGSVFGFNSAGTNKLIKEGAGLVTSADDILKAYGLVSNPDATGGRAADWDLSPEENKILELITEPMDVDSIIRASKMPSHEAQSIIGLLEIRGIIKKIGSDYVKISSR</sequence>
<dbReference type="Gene3D" id="3.40.50.450">
    <property type="match status" value="1"/>
</dbReference>
<dbReference type="EMBL" id="MGKO01000010">
    <property type="protein sequence ID" value="OGN27466.1"/>
    <property type="molecule type" value="Genomic_DNA"/>
</dbReference>
<dbReference type="SUPFAM" id="SSF102405">
    <property type="entry name" value="MCP/YpsA-like"/>
    <property type="match status" value="1"/>
</dbReference>
<dbReference type="Proteomes" id="UP000178444">
    <property type="component" value="Unassembled WGS sequence"/>
</dbReference>
<dbReference type="Pfam" id="PF02481">
    <property type="entry name" value="DNA_processg_A"/>
    <property type="match status" value="1"/>
</dbReference>
<dbReference type="NCBIfam" id="TIGR00732">
    <property type="entry name" value="dprA"/>
    <property type="match status" value="1"/>
</dbReference>
<accession>A0A1F8GS34</accession>
<comment type="similarity">
    <text evidence="1">Belongs to the DprA/Smf family.</text>
</comment>
<dbReference type="InterPro" id="IPR041614">
    <property type="entry name" value="DprA_WH"/>
</dbReference>
<feature type="domain" description="Smf/DprA SLOG" evidence="2">
    <location>
        <begin position="8"/>
        <end position="230"/>
    </location>
</feature>
<evidence type="ECO:0000313" key="4">
    <source>
        <dbReference type="EMBL" id="OGN27466.1"/>
    </source>
</evidence>
<evidence type="ECO:0000256" key="1">
    <source>
        <dbReference type="ARBA" id="ARBA00006525"/>
    </source>
</evidence>
<name>A0A1F8GS34_9BACT</name>
<dbReference type="Gene3D" id="1.10.10.10">
    <property type="entry name" value="Winged helix-like DNA-binding domain superfamily/Winged helix DNA-binding domain"/>
    <property type="match status" value="1"/>
</dbReference>
<dbReference type="InterPro" id="IPR057666">
    <property type="entry name" value="DrpA_SLOG"/>
</dbReference>
<dbReference type="InterPro" id="IPR003488">
    <property type="entry name" value="DprA"/>
</dbReference>
<dbReference type="InterPro" id="IPR036388">
    <property type="entry name" value="WH-like_DNA-bd_sf"/>
</dbReference>
<protein>
    <submittedName>
        <fullName evidence="4">DNA protecting protein DprA</fullName>
    </submittedName>
</protein>
<dbReference type="PANTHER" id="PTHR43022:SF1">
    <property type="entry name" value="PROTEIN SMF"/>
    <property type="match status" value="1"/>
</dbReference>
<evidence type="ECO:0000313" key="5">
    <source>
        <dbReference type="Proteomes" id="UP000178444"/>
    </source>
</evidence>
<comment type="caution">
    <text evidence="4">The sequence shown here is derived from an EMBL/GenBank/DDBJ whole genome shotgun (WGS) entry which is preliminary data.</text>
</comment>
<dbReference type="Pfam" id="PF17782">
    <property type="entry name" value="WHD_DprA"/>
    <property type="match status" value="1"/>
</dbReference>
<feature type="domain" description="DprA winged helix" evidence="3">
    <location>
        <begin position="247"/>
        <end position="292"/>
    </location>
</feature>
<proteinExistence type="inferred from homology"/>
<dbReference type="AlphaFoldDB" id="A0A1F8GS34"/>
<gene>
    <name evidence="4" type="ORF">A2941_02370</name>
</gene>
<evidence type="ECO:0000259" key="3">
    <source>
        <dbReference type="Pfam" id="PF17782"/>
    </source>
</evidence>
<reference evidence="4 5" key="1">
    <citation type="journal article" date="2016" name="Nat. Commun.">
        <title>Thousands of microbial genomes shed light on interconnected biogeochemical processes in an aquifer system.</title>
        <authorList>
            <person name="Anantharaman K."/>
            <person name="Brown C.T."/>
            <person name="Hug L.A."/>
            <person name="Sharon I."/>
            <person name="Castelle C.J."/>
            <person name="Probst A.J."/>
            <person name="Thomas B.C."/>
            <person name="Singh A."/>
            <person name="Wilkins M.J."/>
            <person name="Karaoz U."/>
            <person name="Brodie E.L."/>
            <person name="Williams K.H."/>
            <person name="Hubbard S.S."/>
            <person name="Banfield J.F."/>
        </authorList>
    </citation>
    <scope>NUCLEOTIDE SEQUENCE [LARGE SCALE GENOMIC DNA]</scope>
</reference>